<evidence type="ECO:0000256" key="1">
    <source>
        <dbReference type="ARBA" id="ARBA00009078"/>
    </source>
</evidence>
<dbReference type="InterPro" id="IPR007307">
    <property type="entry name" value="Ltv1"/>
</dbReference>
<reference evidence="4" key="1">
    <citation type="submission" date="2022-11" db="EMBL/GenBank/DDBJ databases">
        <title>Centuries of genome instability and evolution in soft-shell clam transmissible cancer (bioRxiv).</title>
        <authorList>
            <person name="Hart S.F.M."/>
            <person name="Yonemitsu M.A."/>
            <person name="Giersch R.M."/>
            <person name="Beal B.F."/>
            <person name="Arriagada G."/>
            <person name="Davis B.W."/>
            <person name="Ostrander E.A."/>
            <person name="Goff S.P."/>
            <person name="Metzger M.J."/>
        </authorList>
    </citation>
    <scope>NUCLEOTIDE SEQUENCE</scope>
    <source>
        <strain evidence="4">MELC-2E11</strain>
        <tissue evidence="4">Siphon/mantle</tissue>
    </source>
</reference>
<sequence>MPARKKKFINKKDAVTFHLVHRSQQDPMLVSTEASQHVLVEGKEKHKENDVEERHEELRKFGVFFDDNYDYMQHLKDTNEIYQVEMVDEGVAVEENKSAPRIQLPSSALPSEYEKPVGLLNTALPIRGPRPDWDPDIVEALDDDFDFDNPDNQLDDDFMQIANTTKNIGEDGSDLEEVSDLDSNMADLSDNDDFDGDFKYGDQMFMDEETKSRFTNYSMSSSVIRRNEGLTLLDDRFEKVFEGYDDAEIGALDSEDIDGSLQQGSMMLDSIVQEFEQTQNLKKLSEVVDEGVGGGGGGGGVGSESDTDSDTELVTVEVRPEEKWDCESILSTYSNLYNHPRLIKEPTKNKPVKLKGKLGLPEDSIASRGLTEKDLNMLNQREPMDKASTYRPKDETAQERAHRKKAIKEDRRERRQEKKMNKTAFTKEKIRQEKEMMNLNKADSLSPKMS</sequence>
<feature type="region of interest" description="Disordered" evidence="3">
    <location>
        <begin position="380"/>
        <end position="450"/>
    </location>
</feature>
<evidence type="ECO:0000256" key="3">
    <source>
        <dbReference type="SAM" id="MobiDB-lite"/>
    </source>
</evidence>
<dbReference type="PANTHER" id="PTHR21531">
    <property type="entry name" value="LOW-TEMPERATURE VIABILITY PROTEIN LTV1-RELATED"/>
    <property type="match status" value="1"/>
</dbReference>
<dbReference type="Proteomes" id="UP001164746">
    <property type="component" value="Chromosome 13"/>
</dbReference>
<feature type="region of interest" description="Disordered" evidence="3">
    <location>
        <begin position="291"/>
        <end position="311"/>
    </location>
</feature>
<comment type="similarity">
    <text evidence="1">Belongs to the LTV1 family.</text>
</comment>
<feature type="compositionally biased region" description="Basic and acidic residues" evidence="3">
    <location>
        <begin position="407"/>
        <end position="436"/>
    </location>
</feature>
<dbReference type="EMBL" id="CP111024">
    <property type="protein sequence ID" value="WAR23572.1"/>
    <property type="molecule type" value="Genomic_DNA"/>
</dbReference>
<evidence type="ECO:0000256" key="2">
    <source>
        <dbReference type="ARBA" id="ARBA00021561"/>
    </source>
</evidence>
<protein>
    <recommendedName>
        <fullName evidence="2">Protein LTV1 homolog</fullName>
    </recommendedName>
</protein>
<name>A0ABY7FN55_MYAAR</name>
<feature type="compositionally biased region" description="Polar residues" evidence="3">
    <location>
        <begin position="441"/>
        <end position="450"/>
    </location>
</feature>
<feature type="compositionally biased region" description="Basic and acidic residues" evidence="3">
    <location>
        <begin position="391"/>
        <end position="400"/>
    </location>
</feature>
<feature type="compositionally biased region" description="Gly residues" evidence="3">
    <location>
        <begin position="291"/>
        <end position="302"/>
    </location>
</feature>
<dbReference type="PANTHER" id="PTHR21531:SF0">
    <property type="entry name" value="PROTEIN LTV1 HOMOLOG"/>
    <property type="match status" value="1"/>
</dbReference>
<accession>A0ABY7FN55</accession>
<dbReference type="Pfam" id="PF04180">
    <property type="entry name" value="LTV"/>
    <property type="match status" value="2"/>
</dbReference>
<organism evidence="4 5">
    <name type="scientific">Mya arenaria</name>
    <name type="common">Soft-shell clam</name>
    <dbReference type="NCBI Taxonomy" id="6604"/>
    <lineage>
        <taxon>Eukaryota</taxon>
        <taxon>Metazoa</taxon>
        <taxon>Spiralia</taxon>
        <taxon>Lophotrochozoa</taxon>
        <taxon>Mollusca</taxon>
        <taxon>Bivalvia</taxon>
        <taxon>Autobranchia</taxon>
        <taxon>Heteroconchia</taxon>
        <taxon>Euheterodonta</taxon>
        <taxon>Imparidentia</taxon>
        <taxon>Neoheterodontei</taxon>
        <taxon>Myida</taxon>
        <taxon>Myoidea</taxon>
        <taxon>Myidae</taxon>
        <taxon>Mya</taxon>
    </lineage>
</organism>
<proteinExistence type="inferred from homology"/>
<evidence type="ECO:0000313" key="4">
    <source>
        <dbReference type="EMBL" id="WAR23572.1"/>
    </source>
</evidence>
<evidence type="ECO:0000313" key="5">
    <source>
        <dbReference type="Proteomes" id="UP001164746"/>
    </source>
</evidence>
<keyword evidence="5" id="KW-1185">Reference proteome</keyword>
<gene>
    <name evidence="4" type="ORF">MAR_037241</name>
</gene>